<dbReference type="InterPro" id="IPR011625">
    <property type="entry name" value="A2M_N_BRD"/>
</dbReference>
<evidence type="ECO:0000256" key="1">
    <source>
        <dbReference type="ARBA" id="ARBA00022729"/>
    </source>
</evidence>
<dbReference type="EMBL" id="GDHF01016045">
    <property type="protein sequence ID" value="JAI36269.1"/>
    <property type="molecule type" value="Transcribed_RNA"/>
</dbReference>
<dbReference type="Pfam" id="PF00207">
    <property type="entry name" value="A2M"/>
    <property type="match status" value="1"/>
</dbReference>
<dbReference type="InterPro" id="IPR041555">
    <property type="entry name" value="MG3"/>
</dbReference>
<dbReference type="OrthoDB" id="9998011at2759"/>
<dbReference type="Gene3D" id="6.20.50.160">
    <property type="match status" value="1"/>
</dbReference>
<gene>
    <name evidence="7" type="primary">CD109_17</name>
    <name evidence="7" type="ORF">c0_g1_i1</name>
</gene>
<dbReference type="SMART" id="SM01419">
    <property type="entry name" value="Thiol-ester_cl"/>
    <property type="match status" value="1"/>
</dbReference>
<dbReference type="Gene3D" id="2.60.40.2950">
    <property type="match status" value="1"/>
</dbReference>
<dbReference type="InterPro" id="IPR011626">
    <property type="entry name" value="Alpha-macroglobulin_TED"/>
</dbReference>
<evidence type="ECO:0000313" key="7">
    <source>
        <dbReference type="EMBL" id="JAI36269.1"/>
    </source>
</evidence>
<dbReference type="Gene3D" id="2.60.120.1540">
    <property type="match status" value="1"/>
</dbReference>
<keyword evidence="2" id="KW-0882">Thioester bond</keyword>
<sequence>DFVLGMVNISGVLPILGLVIAVIVEVQAEGYYTITSPGIIRPNSKYSIYVSVYEVQDNARIALTLKGSQFSKNTEIVVPPNSGQSVTFELGDIKNGTYVLKAQGLSGIIFENSTNLEHVENLPMVYLQTDKALYKFGDTIQFRAVFLDQYLLPAKVNQQISIVLKDAQNNTIERFDDVVLNTGVYKGKLKLAEQVVAGIWSMQVFLGQQMLTEKIIEVKDYELPLFEIDLEMPSYVSLKDKNFLIKVKAHYTFGKPIFGTCVLTFNVTRNNVLRKQYNLQEGELDIPINVRDLGGRLRVIPITVDVLDGATQNSRKISKTIKIVASHFEIETPDVVHECNGEDETFVYRAHISHKNGNPIDREVYLTLDMRTKDDLISDALVTYAENNGDVDVNIECANYVSINVTIKYENSESTGVIQLYHNKEGGEGGLYVKTQDPTVDDAIEIRLVSPEEFSRFVCVIVGRGNIVYTEAIEVPNGGSSHAHTFSVTPTYEMMPEAYMFAYFFKNGRMIHYETKFKVKNQFKNTISIDAPDVVKPGAYINLNIDTEPNSYVGLLGVDKSVLLLKSGNDFDAETIFDDLRNVNSTISGRYELPGISSGLVTMTNAHYNIDSKIIGDNGSVNQLGSKPIVRRNFFETFAFVDFTSEDGHDELRQKIPDTITTWVLTGFSLNPKTGFSLTTTPTNVRTFLKFFLTVKLPQSVKLGEIIELEATIFNYLRVNVPATITLERLNDEFEFFLNPNEKQHAVRVNVRSERTQTVKFKIRPKVVGMIALKMTAHSIYETDVIIKQLKVEHEGITEWKNEDLYINGEESKSVQLKIPQNIVVGSEMIEISVMDFIMGSMLNLINTGENFAQLITSPSGCGEQNMIHLVPNLMVLKYLQSTSATNKAIYESAKSYLQIGYQRELTYKVPDHSFSTWGKAPGNTWLTAYVIRIFNEAKSYIYVDENILKNGLAFLTSKQQGDGSFREDGSLYDFVTLNKLSVTASVVLTLLENTQYSDQYKKVIDDAIGYIRNNVKQNSDMRATALSLYVLHLRKDPMVEELLGILEAKAMTSGDHKWWQHGQTPANIDVYITGYILITMLELKKPVTPIIKWIVSKRNSNGGFASTFETEVGLRALSIYAARYKEHGTTLDIDVYSHKQLVHTFTVGEKNKDINKKVELPKNTRELQFTATGSGKATFQISYQYNTLEPLSDTFHINSTISDTATARKNLKACMQLVGEKLEQSNMAILEINLPTSDEFGVDCCDIKLPKQAKKMVRKSKQQLHVYFEGIKRDDSDCIEIPVSKEFDVDNLKPAVISMYDYYEKNLVDKYFYQVTP</sequence>
<evidence type="ECO:0000259" key="5">
    <source>
        <dbReference type="SMART" id="SM01360"/>
    </source>
</evidence>
<dbReference type="InterPro" id="IPR013783">
    <property type="entry name" value="Ig-like_fold"/>
</dbReference>
<dbReference type="GO" id="GO:0004866">
    <property type="term" value="F:endopeptidase inhibitor activity"/>
    <property type="evidence" value="ECO:0007669"/>
    <property type="project" value="InterPro"/>
</dbReference>
<name>A0A0K8VBF0_BACLA</name>
<dbReference type="SMART" id="SM01360">
    <property type="entry name" value="A2M"/>
    <property type="match status" value="1"/>
</dbReference>
<dbReference type="InterPro" id="IPR019742">
    <property type="entry name" value="MacrogloblnA2_CS"/>
</dbReference>
<dbReference type="PROSITE" id="PS00477">
    <property type="entry name" value="ALPHA_2_MACROGLOBULIN"/>
    <property type="match status" value="1"/>
</dbReference>
<dbReference type="SUPFAM" id="SSF48239">
    <property type="entry name" value="Terpenoid cyclases/Protein prenyltransferases"/>
    <property type="match status" value="1"/>
</dbReference>
<dbReference type="GO" id="GO:0005615">
    <property type="term" value="C:extracellular space"/>
    <property type="evidence" value="ECO:0007669"/>
    <property type="project" value="InterPro"/>
</dbReference>
<dbReference type="InterPro" id="IPR050473">
    <property type="entry name" value="A2M/Complement_sys"/>
</dbReference>
<dbReference type="Gene3D" id="2.60.40.690">
    <property type="entry name" value="Alpha-macroglobulin, receptor-binding domain"/>
    <property type="match status" value="1"/>
</dbReference>
<dbReference type="InterPro" id="IPR001599">
    <property type="entry name" value="Macroglobln_a2"/>
</dbReference>
<dbReference type="Gene3D" id="2.60.40.1940">
    <property type="match status" value="1"/>
</dbReference>
<dbReference type="Gene3D" id="1.50.10.20">
    <property type="match status" value="1"/>
</dbReference>
<dbReference type="Pfam" id="PF07678">
    <property type="entry name" value="TED_complement"/>
    <property type="match status" value="1"/>
</dbReference>
<keyword evidence="3" id="KW-1015">Disulfide bond</keyword>
<dbReference type="Gene3D" id="2.60.40.10">
    <property type="entry name" value="Immunoglobulins"/>
    <property type="match status" value="1"/>
</dbReference>
<dbReference type="SMART" id="SM01359">
    <property type="entry name" value="A2M_N_2"/>
    <property type="match status" value="1"/>
</dbReference>
<feature type="domain" description="Alpha-2-macroglobulin bait region" evidence="4">
    <location>
        <begin position="431"/>
        <end position="565"/>
    </location>
</feature>
<dbReference type="PANTHER" id="PTHR11412:SF136">
    <property type="entry name" value="CD109 ANTIGEN"/>
    <property type="match status" value="1"/>
</dbReference>
<proteinExistence type="predicted"/>
<dbReference type="Pfam" id="PF01835">
    <property type="entry name" value="MG2"/>
    <property type="match status" value="1"/>
</dbReference>
<dbReference type="SUPFAM" id="SSF49410">
    <property type="entry name" value="Alpha-macroglobulin receptor domain"/>
    <property type="match status" value="1"/>
</dbReference>
<dbReference type="Pfam" id="PF07703">
    <property type="entry name" value="A2M_BRD"/>
    <property type="match status" value="1"/>
</dbReference>
<keyword evidence="1" id="KW-0732">Signal</keyword>
<dbReference type="Gene3D" id="2.60.40.1930">
    <property type="match status" value="2"/>
</dbReference>
<dbReference type="SMART" id="SM01361">
    <property type="entry name" value="A2M_recep"/>
    <property type="match status" value="1"/>
</dbReference>
<evidence type="ECO:0000256" key="2">
    <source>
        <dbReference type="ARBA" id="ARBA00022966"/>
    </source>
</evidence>
<evidence type="ECO:0000259" key="6">
    <source>
        <dbReference type="SMART" id="SM01361"/>
    </source>
</evidence>
<protein>
    <submittedName>
        <fullName evidence="7">CD109 antigen</fullName>
    </submittedName>
</protein>
<dbReference type="InterPro" id="IPR047565">
    <property type="entry name" value="Alpha-macroglob_thiol-ester_cl"/>
</dbReference>
<accession>A0A0K8VBF0</accession>
<dbReference type="InterPro" id="IPR036595">
    <property type="entry name" value="A-macroglobulin_rcpt-bd_sf"/>
</dbReference>
<organism evidence="7">
    <name type="scientific">Bactrocera latifrons</name>
    <name type="common">Malaysian fruit fly</name>
    <name type="synonym">Chaetodacus latifrons</name>
    <dbReference type="NCBI Taxonomy" id="174628"/>
    <lineage>
        <taxon>Eukaryota</taxon>
        <taxon>Metazoa</taxon>
        <taxon>Ecdysozoa</taxon>
        <taxon>Arthropoda</taxon>
        <taxon>Hexapoda</taxon>
        <taxon>Insecta</taxon>
        <taxon>Pterygota</taxon>
        <taxon>Neoptera</taxon>
        <taxon>Endopterygota</taxon>
        <taxon>Diptera</taxon>
        <taxon>Brachycera</taxon>
        <taxon>Muscomorpha</taxon>
        <taxon>Tephritoidea</taxon>
        <taxon>Tephritidae</taxon>
        <taxon>Bactrocera</taxon>
        <taxon>Bactrocera</taxon>
    </lineage>
</organism>
<feature type="domain" description="Alpha-macroglobulin receptor-binding" evidence="6">
    <location>
        <begin position="1226"/>
        <end position="1314"/>
    </location>
</feature>
<feature type="domain" description="Alpha-2-macroglobulin" evidence="5">
    <location>
        <begin position="637"/>
        <end position="727"/>
    </location>
</feature>
<dbReference type="PANTHER" id="PTHR11412">
    <property type="entry name" value="MACROGLOBULIN / COMPLEMENT"/>
    <property type="match status" value="1"/>
</dbReference>
<dbReference type="InterPro" id="IPR008930">
    <property type="entry name" value="Terpenoid_cyclase/PrenylTrfase"/>
</dbReference>
<evidence type="ECO:0000256" key="3">
    <source>
        <dbReference type="ARBA" id="ARBA00023157"/>
    </source>
</evidence>
<feature type="non-terminal residue" evidence="7">
    <location>
        <position position="1"/>
    </location>
</feature>
<evidence type="ECO:0000259" key="4">
    <source>
        <dbReference type="SMART" id="SM01359"/>
    </source>
</evidence>
<reference evidence="7" key="1">
    <citation type="submission" date="2015-06" db="EMBL/GenBank/DDBJ databases">
        <authorList>
            <person name="Hoefler B.C."/>
            <person name="Straight P.D."/>
        </authorList>
    </citation>
    <scope>NUCLEOTIDE SEQUENCE</scope>
</reference>
<dbReference type="InterPro" id="IPR009048">
    <property type="entry name" value="A-macroglobulin_rcpt-bd"/>
</dbReference>
<dbReference type="Gene3D" id="2.20.130.20">
    <property type="match status" value="1"/>
</dbReference>
<dbReference type="InterPro" id="IPR002890">
    <property type="entry name" value="MG2"/>
</dbReference>
<dbReference type="Pfam" id="PF17791">
    <property type="entry name" value="MG3"/>
    <property type="match status" value="1"/>
</dbReference>
<dbReference type="Pfam" id="PF07677">
    <property type="entry name" value="A2M_recep"/>
    <property type="match status" value="1"/>
</dbReference>